<evidence type="ECO:0000256" key="2">
    <source>
        <dbReference type="ARBA" id="ARBA00008770"/>
    </source>
</evidence>
<comment type="cofactor">
    <cofactor evidence="4">
        <name>Mg(2+)</name>
        <dbReference type="ChEBI" id="CHEBI:18420"/>
    </cofactor>
</comment>
<dbReference type="InterPro" id="IPR006379">
    <property type="entry name" value="HAD-SF_hydro_IIB"/>
</dbReference>
<comment type="caution">
    <text evidence="5">The sequence shown here is derived from an EMBL/GenBank/DDBJ whole genome shotgun (WGS) entry which is preliminary data.</text>
</comment>
<accession>A0ABV7SW27</accession>
<comment type="catalytic activity">
    <reaction evidence="4">
        <text>alpha,alpha-trehalose 6-phosphate + H2O = alpha,alpha-trehalose + phosphate</text>
        <dbReference type="Rhea" id="RHEA:23420"/>
        <dbReference type="ChEBI" id="CHEBI:15377"/>
        <dbReference type="ChEBI" id="CHEBI:16551"/>
        <dbReference type="ChEBI" id="CHEBI:43474"/>
        <dbReference type="ChEBI" id="CHEBI:58429"/>
        <dbReference type="EC" id="3.1.3.12"/>
    </reaction>
</comment>
<evidence type="ECO:0000313" key="5">
    <source>
        <dbReference type="EMBL" id="MFC3580970.1"/>
    </source>
</evidence>
<name>A0ABV7SW27_9SPHN</name>
<dbReference type="NCBIfam" id="TIGR00685">
    <property type="entry name" value="T6PP"/>
    <property type="match status" value="1"/>
</dbReference>
<dbReference type="InterPro" id="IPR023214">
    <property type="entry name" value="HAD_sf"/>
</dbReference>
<dbReference type="NCBIfam" id="TIGR01484">
    <property type="entry name" value="HAD-SF-IIB"/>
    <property type="match status" value="1"/>
</dbReference>
<evidence type="ECO:0000256" key="3">
    <source>
        <dbReference type="ARBA" id="ARBA00022801"/>
    </source>
</evidence>
<keyword evidence="4" id="KW-0479">Metal-binding</keyword>
<dbReference type="Proteomes" id="UP001595713">
    <property type="component" value="Unassembled WGS sequence"/>
</dbReference>
<evidence type="ECO:0000256" key="4">
    <source>
        <dbReference type="RuleBase" id="RU361117"/>
    </source>
</evidence>
<comment type="function">
    <text evidence="4">Removes the phosphate from trehalose 6-phosphate to produce free trehalose.</text>
</comment>
<dbReference type="SUPFAM" id="SSF56784">
    <property type="entry name" value="HAD-like"/>
    <property type="match status" value="1"/>
</dbReference>
<dbReference type="InterPro" id="IPR036412">
    <property type="entry name" value="HAD-like_sf"/>
</dbReference>
<comment type="similarity">
    <text evidence="2 4">Belongs to the trehalose phosphatase family.</text>
</comment>
<proteinExistence type="inferred from homology"/>
<dbReference type="EC" id="3.1.3.12" evidence="4"/>
<organism evidence="5 6">
    <name type="scientific">Sphingomonas hylomeconis</name>
    <dbReference type="NCBI Taxonomy" id="1395958"/>
    <lineage>
        <taxon>Bacteria</taxon>
        <taxon>Pseudomonadati</taxon>
        <taxon>Pseudomonadota</taxon>
        <taxon>Alphaproteobacteria</taxon>
        <taxon>Sphingomonadales</taxon>
        <taxon>Sphingomonadaceae</taxon>
        <taxon>Sphingomonas</taxon>
    </lineage>
</organism>
<keyword evidence="6" id="KW-1185">Reference proteome</keyword>
<evidence type="ECO:0000313" key="6">
    <source>
        <dbReference type="Proteomes" id="UP001595713"/>
    </source>
</evidence>
<dbReference type="GO" id="GO:0004805">
    <property type="term" value="F:trehalose-phosphatase activity"/>
    <property type="evidence" value="ECO:0007669"/>
    <property type="project" value="UniProtKB-EC"/>
</dbReference>
<dbReference type="EMBL" id="JBHRXP010000007">
    <property type="protein sequence ID" value="MFC3580970.1"/>
    <property type="molecule type" value="Genomic_DNA"/>
</dbReference>
<dbReference type="RefSeq" id="WP_261294345.1">
    <property type="nucleotide sequence ID" value="NZ_JANQBK010000006.1"/>
</dbReference>
<reference evidence="6" key="1">
    <citation type="journal article" date="2019" name="Int. J. Syst. Evol. Microbiol.">
        <title>The Global Catalogue of Microorganisms (GCM) 10K type strain sequencing project: providing services to taxonomists for standard genome sequencing and annotation.</title>
        <authorList>
            <consortium name="The Broad Institute Genomics Platform"/>
            <consortium name="The Broad Institute Genome Sequencing Center for Infectious Disease"/>
            <person name="Wu L."/>
            <person name="Ma J."/>
        </authorList>
    </citation>
    <scope>NUCLEOTIDE SEQUENCE [LARGE SCALE GENOMIC DNA]</scope>
    <source>
        <strain evidence="6">KCTC 42739</strain>
    </source>
</reference>
<dbReference type="Gene3D" id="3.40.50.1000">
    <property type="entry name" value="HAD superfamily/HAD-like"/>
    <property type="match status" value="1"/>
</dbReference>
<comment type="pathway">
    <text evidence="1 4">Glycan biosynthesis; trehalose biosynthesis.</text>
</comment>
<protein>
    <recommendedName>
        <fullName evidence="4">Trehalose 6-phosphate phosphatase</fullName>
        <ecNumber evidence="4">3.1.3.12</ecNumber>
    </recommendedName>
</protein>
<dbReference type="PANTHER" id="PTHR43768">
    <property type="entry name" value="TREHALOSE 6-PHOSPHATE PHOSPHATASE"/>
    <property type="match status" value="1"/>
</dbReference>
<dbReference type="Gene3D" id="3.30.70.1020">
    <property type="entry name" value="Trehalose-6-phosphate phosphatase related protein, domain 2"/>
    <property type="match status" value="1"/>
</dbReference>
<gene>
    <name evidence="5" type="primary">otsB</name>
    <name evidence="5" type="ORF">ACFONA_12410</name>
</gene>
<keyword evidence="3 4" id="KW-0378">Hydrolase</keyword>
<dbReference type="Pfam" id="PF02358">
    <property type="entry name" value="Trehalose_PPase"/>
    <property type="match status" value="1"/>
</dbReference>
<dbReference type="PANTHER" id="PTHR43768:SF3">
    <property type="entry name" value="TREHALOSE 6-PHOSPHATE PHOSPHATASE"/>
    <property type="match status" value="1"/>
</dbReference>
<keyword evidence="4" id="KW-0460">Magnesium</keyword>
<evidence type="ECO:0000256" key="1">
    <source>
        <dbReference type="ARBA" id="ARBA00005199"/>
    </source>
</evidence>
<dbReference type="InterPro" id="IPR003337">
    <property type="entry name" value="Trehalose_PPase"/>
</dbReference>
<sequence>MPSKSAPPAGLLRNAALFLDFDGTLVELAARPELVAVDARLASLLERLAKTLSGRVAIVSGRPVAGIVGLFGPLPLTIAGSHGLEVRWHDGTKTLPERPGALDRILSDMKHFATATSGLLVEEKPFGAALHYRAAPDMHDAAHALARSLAAETGLHVQTGKMMVELRLGGADKGTALHRLMERSPMAGHRPIFLGDDDTDEPAMVAAEALGGAGILVGEARPSSASYRLPGVAATLDWLEAACEHAA</sequence>
<dbReference type="InterPro" id="IPR044651">
    <property type="entry name" value="OTSB-like"/>
</dbReference>
<dbReference type="CDD" id="cd01627">
    <property type="entry name" value="HAD_TPP"/>
    <property type="match status" value="1"/>
</dbReference>